<evidence type="ECO:0000256" key="4">
    <source>
        <dbReference type="ARBA" id="ARBA00023136"/>
    </source>
</evidence>
<organism evidence="5 6">
    <name type="scientific">Zwartia hollandica</name>
    <dbReference type="NCBI Taxonomy" id="324606"/>
    <lineage>
        <taxon>Bacteria</taxon>
        <taxon>Pseudomonadati</taxon>
        <taxon>Pseudomonadota</taxon>
        <taxon>Betaproteobacteria</taxon>
        <taxon>Burkholderiales</taxon>
        <taxon>Alcaligenaceae</taxon>
        <taxon>Zwartia</taxon>
    </lineage>
</organism>
<dbReference type="GO" id="GO:0016020">
    <property type="term" value="C:membrane"/>
    <property type="evidence" value="ECO:0007669"/>
    <property type="project" value="UniProtKB-SubCell"/>
</dbReference>
<dbReference type="RefSeq" id="WP_259661237.1">
    <property type="nucleotide sequence ID" value="NZ_JAHXRI010000007.1"/>
</dbReference>
<dbReference type="Proteomes" id="UP000739565">
    <property type="component" value="Unassembled WGS sequence"/>
</dbReference>
<keyword evidence="2" id="KW-0812">Transmembrane</keyword>
<evidence type="ECO:0000256" key="1">
    <source>
        <dbReference type="ARBA" id="ARBA00004141"/>
    </source>
</evidence>
<protein>
    <submittedName>
        <fullName evidence="5">DUF697 domain-containing protein</fullName>
    </submittedName>
</protein>
<accession>A0A953N9Q8</accession>
<dbReference type="EMBL" id="JAHXRI010000007">
    <property type="protein sequence ID" value="MBZ1350829.1"/>
    <property type="molecule type" value="Genomic_DNA"/>
</dbReference>
<keyword evidence="3" id="KW-1133">Transmembrane helix</keyword>
<proteinExistence type="predicted"/>
<dbReference type="AlphaFoldDB" id="A0A953N9Q8"/>
<comment type="subcellular location">
    <subcellularLocation>
        <location evidence="1">Membrane</location>
        <topology evidence="1">Multi-pass membrane protein</topology>
    </subcellularLocation>
</comment>
<gene>
    <name evidence="5" type="ORF">KZZ10_09240</name>
</gene>
<evidence type="ECO:0000256" key="3">
    <source>
        <dbReference type="ARBA" id="ARBA00022989"/>
    </source>
</evidence>
<sequence>MTKSDPTDRNVRGQAAAQQFEAEYSRDEDLALAEPLMVKDFRRLLADQTVKNWSQWATVAGFIPVPFLDLAAISGVQIKMIYDLCKVYDIPFEQRQVRAILSGLAGGGITTVASTALSGTLIKSVPIIGSTLAAVTQPVMSYATTYAVGTIFVRHFESNGTLMSMSIDAIKSTYQEQVAYAKKMFLKKSAAEKAADVAATPI</sequence>
<name>A0A953N9Q8_9BURK</name>
<dbReference type="InterPro" id="IPR021147">
    <property type="entry name" value="DUF697"/>
</dbReference>
<keyword evidence="4" id="KW-0472">Membrane</keyword>
<comment type="caution">
    <text evidence="5">The sequence shown here is derived from an EMBL/GenBank/DDBJ whole genome shotgun (WGS) entry which is preliminary data.</text>
</comment>
<reference evidence="5" key="1">
    <citation type="submission" date="2021-07" db="EMBL/GenBank/DDBJ databases">
        <title>New genus and species of the family Alcaligenaceae.</title>
        <authorList>
            <person name="Hahn M.W."/>
        </authorList>
    </citation>
    <scope>NUCLEOTIDE SEQUENCE</scope>
    <source>
        <strain evidence="5">LF4-65</strain>
    </source>
</reference>
<keyword evidence="6" id="KW-1185">Reference proteome</keyword>
<evidence type="ECO:0000256" key="2">
    <source>
        <dbReference type="ARBA" id="ARBA00022692"/>
    </source>
</evidence>
<evidence type="ECO:0000313" key="5">
    <source>
        <dbReference type="EMBL" id="MBZ1350829.1"/>
    </source>
</evidence>
<dbReference type="Pfam" id="PF05128">
    <property type="entry name" value="DUF697"/>
    <property type="match status" value="1"/>
</dbReference>
<evidence type="ECO:0000313" key="6">
    <source>
        <dbReference type="Proteomes" id="UP000739565"/>
    </source>
</evidence>